<dbReference type="EMBL" id="CACVAT010000454">
    <property type="protein sequence ID" value="CAA6827967.1"/>
    <property type="molecule type" value="Genomic_DNA"/>
</dbReference>
<organism evidence="1">
    <name type="scientific">uncultured Thiotrichaceae bacterium</name>
    <dbReference type="NCBI Taxonomy" id="298394"/>
    <lineage>
        <taxon>Bacteria</taxon>
        <taxon>Pseudomonadati</taxon>
        <taxon>Pseudomonadota</taxon>
        <taxon>Gammaproteobacteria</taxon>
        <taxon>Thiotrichales</taxon>
        <taxon>Thiotrichaceae</taxon>
        <taxon>environmental samples</taxon>
    </lineage>
</organism>
<gene>
    <name evidence="1" type="ORF">HELGO_WM49443</name>
</gene>
<evidence type="ECO:0000313" key="1">
    <source>
        <dbReference type="EMBL" id="CAA6827967.1"/>
    </source>
</evidence>
<name>A0A6S6UG05_9GAMM</name>
<protein>
    <submittedName>
        <fullName evidence="1">Uncharacterized protein</fullName>
    </submittedName>
</protein>
<reference evidence="1" key="1">
    <citation type="submission" date="2020-01" db="EMBL/GenBank/DDBJ databases">
        <authorList>
            <person name="Meier V. D."/>
            <person name="Meier V D."/>
        </authorList>
    </citation>
    <scope>NUCLEOTIDE SEQUENCE</scope>
    <source>
        <strain evidence="1">HLG_WM_MAG_09</strain>
    </source>
</reference>
<dbReference type="AlphaFoldDB" id="A0A6S6UG05"/>
<sequence>MQTSFRKSVALVDEPSVCVAHFQSLLNQTMDKSPKNLAERLRFARQIYIATWTIFVWCRDIENLESGYRCSALALLYVWDLSHAHYGGQSKAAKGLMDVTNKMIQLSHIIGAAYIEEHIEPFSAIEDGLAVSVPSNSSVDINLKLFDSLGRVAIHGLWLFNSKNIVAIDDESQKAIADELQKCAAILCNMIINNQSLYTPLRDDHAIEITLAGLFLKECDAYDFLSDWVKQITFSSIFSYRSGGSYPCVFREYSELALHPQSTEGYQEDATIGSILYPSLGVWLAICNDKQTFENLADFHKNDMSHSTWQLWLPDEITDENLYQNSDIHGACLTNVDTAGGIEGLLAQINKEIDASTAFNELSSIRFNLWPLVLIACQTYRLPVPPHFWSMSVEESQP</sequence>
<accession>A0A6S6UG05</accession>
<proteinExistence type="predicted"/>